<evidence type="ECO:0000313" key="3">
    <source>
        <dbReference type="Proteomes" id="UP000290289"/>
    </source>
</evidence>
<dbReference type="CDD" id="cd06222">
    <property type="entry name" value="RNase_H_like"/>
    <property type="match status" value="1"/>
</dbReference>
<comment type="caution">
    <text evidence="2">The sequence shown here is derived from an EMBL/GenBank/DDBJ whole genome shotgun (WGS) entry which is preliminary data.</text>
</comment>
<name>A0A498KF28_MALDO</name>
<dbReference type="GO" id="GO:0003676">
    <property type="term" value="F:nucleic acid binding"/>
    <property type="evidence" value="ECO:0007669"/>
    <property type="project" value="InterPro"/>
</dbReference>
<dbReference type="Pfam" id="PF13456">
    <property type="entry name" value="RVT_3"/>
    <property type="match status" value="1"/>
</dbReference>
<dbReference type="InterPro" id="IPR002156">
    <property type="entry name" value="RNaseH_domain"/>
</dbReference>
<evidence type="ECO:0000313" key="2">
    <source>
        <dbReference type="EMBL" id="RXI04063.1"/>
    </source>
</evidence>
<gene>
    <name evidence="2" type="ORF">DVH24_038337</name>
</gene>
<dbReference type="InterPro" id="IPR053151">
    <property type="entry name" value="RNase_H-like"/>
</dbReference>
<reference evidence="2 3" key="1">
    <citation type="submission" date="2018-10" db="EMBL/GenBank/DDBJ databases">
        <title>A high-quality apple genome assembly.</title>
        <authorList>
            <person name="Hu J."/>
        </authorList>
    </citation>
    <scope>NUCLEOTIDE SEQUENCE [LARGE SCALE GENOMIC DNA]</scope>
    <source>
        <strain evidence="3">cv. HFTH1</strain>
        <tissue evidence="2">Young leaf</tissue>
    </source>
</reference>
<keyword evidence="3" id="KW-1185">Reference proteome</keyword>
<dbReference type="Proteomes" id="UP000290289">
    <property type="component" value="Chromosome 3"/>
</dbReference>
<evidence type="ECO:0000259" key="1">
    <source>
        <dbReference type="Pfam" id="PF13456"/>
    </source>
</evidence>
<dbReference type="PANTHER" id="PTHR47723">
    <property type="entry name" value="OS05G0353850 PROTEIN"/>
    <property type="match status" value="1"/>
</dbReference>
<dbReference type="AlphaFoldDB" id="A0A498KF28"/>
<dbReference type="InterPro" id="IPR044730">
    <property type="entry name" value="RNase_H-like_dom_plant"/>
</dbReference>
<dbReference type="EMBL" id="RDQH01000329">
    <property type="protein sequence ID" value="RXI04063.1"/>
    <property type="molecule type" value="Genomic_DNA"/>
</dbReference>
<dbReference type="PANTHER" id="PTHR47723:SF24">
    <property type="entry name" value="RNASE H TYPE-1 DOMAIN-CONTAINING PROTEIN"/>
    <property type="match status" value="1"/>
</dbReference>
<dbReference type="InterPro" id="IPR036397">
    <property type="entry name" value="RNaseH_sf"/>
</dbReference>
<dbReference type="Gene3D" id="3.30.420.10">
    <property type="entry name" value="Ribonuclease H-like superfamily/Ribonuclease H"/>
    <property type="match status" value="1"/>
</dbReference>
<dbReference type="GO" id="GO:0004523">
    <property type="term" value="F:RNA-DNA hybrid ribonuclease activity"/>
    <property type="evidence" value="ECO:0007669"/>
    <property type="project" value="InterPro"/>
</dbReference>
<organism evidence="2 3">
    <name type="scientific">Malus domestica</name>
    <name type="common">Apple</name>
    <name type="synonym">Pyrus malus</name>
    <dbReference type="NCBI Taxonomy" id="3750"/>
    <lineage>
        <taxon>Eukaryota</taxon>
        <taxon>Viridiplantae</taxon>
        <taxon>Streptophyta</taxon>
        <taxon>Embryophyta</taxon>
        <taxon>Tracheophyta</taxon>
        <taxon>Spermatophyta</taxon>
        <taxon>Magnoliopsida</taxon>
        <taxon>eudicotyledons</taxon>
        <taxon>Gunneridae</taxon>
        <taxon>Pentapetalae</taxon>
        <taxon>rosids</taxon>
        <taxon>fabids</taxon>
        <taxon>Rosales</taxon>
        <taxon>Rosaceae</taxon>
        <taxon>Amygdaloideae</taxon>
        <taxon>Maleae</taxon>
        <taxon>Malus</taxon>
    </lineage>
</organism>
<proteinExistence type="predicted"/>
<accession>A0A498KF28</accession>
<sequence>MLMTHNYPISLTKWVWKGLLLAIQRGYHDIIIEGDVLQIVSALRNGLPNGSLIGNIMEDSKALLSTITRAIATHTRHQNNEVAHRIARYALSSLANCSWFEELPYIISDILISDCNV</sequence>
<feature type="domain" description="RNase H type-1" evidence="1">
    <location>
        <begin position="15"/>
        <end position="90"/>
    </location>
</feature>
<protein>
    <recommendedName>
        <fullName evidence="1">RNase H type-1 domain-containing protein</fullName>
    </recommendedName>
</protein>